<name>A0A372KMB5_9STRE</name>
<comment type="similarity">
    <text evidence="8">Belongs to the FtsQ/DivIB family. DivIB subfamily.</text>
</comment>
<evidence type="ECO:0000256" key="4">
    <source>
        <dbReference type="ARBA" id="ARBA00022692"/>
    </source>
</evidence>
<evidence type="ECO:0000256" key="3">
    <source>
        <dbReference type="ARBA" id="ARBA00022618"/>
    </source>
</evidence>
<dbReference type="Pfam" id="PF03799">
    <property type="entry name" value="FtsQ_DivIB_C"/>
    <property type="match status" value="1"/>
</dbReference>
<keyword evidence="2 8" id="KW-1003">Cell membrane</keyword>
<dbReference type="InterPro" id="IPR013685">
    <property type="entry name" value="POTRA_FtsQ_type"/>
</dbReference>
<keyword evidence="7 8" id="KW-0131">Cell cycle</keyword>
<dbReference type="EMBL" id="CP031733">
    <property type="protein sequence ID" value="AXQ78209.1"/>
    <property type="molecule type" value="Genomic_DNA"/>
</dbReference>
<feature type="transmembrane region" description="Helical" evidence="8">
    <location>
        <begin position="100"/>
        <end position="122"/>
    </location>
</feature>
<dbReference type="PANTHER" id="PTHR37820:SF1">
    <property type="entry name" value="CELL DIVISION PROTEIN FTSQ"/>
    <property type="match status" value="1"/>
</dbReference>
<reference evidence="13 15" key="2">
    <citation type="submission" date="2018-08" db="EMBL/GenBank/DDBJ databases">
        <title>Draft genome of Streptococcus sp. nov. Z1.</title>
        <authorList>
            <person name="Tian Z."/>
        </authorList>
    </citation>
    <scope>NUCLEOTIDE SEQUENCE [LARGE SCALE GENOMIC DNA]</scope>
    <source>
        <strain evidence="13">Z1</strain>
        <strain evidence="15">Z1(2018)</strain>
    </source>
</reference>
<evidence type="ECO:0000313" key="12">
    <source>
        <dbReference type="EMBL" id="RFU50920.1"/>
    </source>
</evidence>
<dbReference type="InterPro" id="IPR005548">
    <property type="entry name" value="Cell_div_FtsQ/DivIB_C"/>
</dbReference>
<dbReference type="Proteomes" id="UP000262901">
    <property type="component" value="Unassembled WGS sequence"/>
</dbReference>
<dbReference type="EMBL" id="QVQZ01000007">
    <property type="protein sequence ID" value="RFU53417.1"/>
    <property type="molecule type" value="Genomic_DNA"/>
</dbReference>
<dbReference type="Proteomes" id="UP000246115">
    <property type="component" value="Chromosome"/>
</dbReference>
<dbReference type="Pfam" id="PF08478">
    <property type="entry name" value="POTRA_1"/>
    <property type="match status" value="1"/>
</dbReference>
<comment type="subcellular location">
    <subcellularLocation>
        <location evidence="8">Cell membrane</location>
        <topology evidence="8">Single-pass type II membrane protein</topology>
    </subcellularLocation>
    <subcellularLocation>
        <location evidence="1">Membrane</location>
    </subcellularLocation>
    <text evidence="8">Localizes to the division septum.</text>
</comment>
<protein>
    <recommendedName>
        <fullName evidence="8">Cell division protein DivIB</fullName>
    </recommendedName>
</protein>
<feature type="compositionally biased region" description="Acidic residues" evidence="9">
    <location>
        <begin position="340"/>
        <end position="367"/>
    </location>
</feature>
<reference evidence="11" key="4">
    <citation type="journal article" date="2019" name="Int. J. Syst. Evol. Microbiol.">
        <title>Streptococcus chenjunshii sp. nov. isolated from feces of Tibetan antelopes.</title>
        <authorList>
            <person name="Tian Z."/>
            <person name="Lu S."/>
            <person name="Jin D."/>
            <person name="Yang J."/>
            <person name="Pu J."/>
            <person name="Lai X.H."/>
            <person name="Bai X.N."/>
            <person name="Wu X.M."/>
            <person name="Li J."/>
            <person name="Wang S."/>
            <person name="Xu J."/>
        </authorList>
    </citation>
    <scope>NUCLEOTIDE SEQUENCE</scope>
    <source>
        <strain evidence="11">Z15</strain>
    </source>
</reference>
<dbReference type="RefSeq" id="WP_116877873.1">
    <property type="nucleotide sequence ID" value="NZ_CP031733.1"/>
</dbReference>
<feature type="compositionally biased region" description="Basic residues" evidence="9">
    <location>
        <begin position="73"/>
        <end position="100"/>
    </location>
</feature>
<evidence type="ECO:0000256" key="9">
    <source>
        <dbReference type="SAM" id="MobiDB-lite"/>
    </source>
</evidence>
<sequence>MAKQKKERKDDTVLTEWQKRNIEFLKRKKKEEEEKKKLKQELQEEKRAQIRKQLNAGSDEENAKEPAADEQKKKKPAKKRQIKKQAKQKRKKHLTKKQRAWRKASPVMVVSLMVLLFSLFLISPYSKRKILNVEGLTHALEEDVLAQSKISDSDYFFSLIFQPAPYEQAIKQANMWVKKAAISYSFPNIFTIKIKEYDVVGYMQTDAGYQPILENGKHAAAVNITELPDNYLIINLENKDDIQTLVKTFASMDKDLISNIKSVDPAATSATADLLSLTMYDGNIVKVPLSEIKTKLPYYSKIKSTLSEPSIIDMEVGLFATTAAIEEAAETAKEEQSEPVPEDGESTADENPETQEESAEEAADDTQETPAESVPEAEAEQ</sequence>
<keyword evidence="16" id="KW-1185">Reference proteome</keyword>
<feature type="domain" description="POTRA" evidence="10">
    <location>
        <begin position="126"/>
        <end position="197"/>
    </location>
</feature>
<dbReference type="PROSITE" id="PS51779">
    <property type="entry name" value="POTRA"/>
    <property type="match status" value="1"/>
</dbReference>
<reference evidence="12 16" key="1">
    <citation type="submission" date="2018-08" db="EMBL/GenBank/DDBJ databases">
        <title>Draft genome of Streptococcus sp .nov. Z2.</title>
        <authorList>
            <person name="Tian Z."/>
        </authorList>
    </citation>
    <scope>NUCLEOTIDE SEQUENCE [LARGE SCALE GENOMIC DNA]</scope>
    <source>
        <strain evidence="12 16">Z2</strain>
    </source>
</reference>
<evidence type="ECO:0000256" key="7">
    <source>
        <dbReference type="ARBA" id="ARBA00023306"/>
    </source>
</evidence>
<keyword evidence="4 8" id="KW-0812">Transmembrane</keyword>
<dbReference type="GO" id="GO:0043093">
    <property type="term" value="P:FtsZ-dependent cytokinesis"/>
    <property type="evidence" value="ECO:0007669"/>
    <property type="project" value="UniProtKB-UniRule"/>
</dbReference>
<feature type="region of interest" description="Disordered" evidence="9">
    <location>
        <begin position="328"/>
        <end position="381"/>
    </location>
</feature>
<evidence type="ECO:0000256" key="5">
    <source>
        <dbReference type="ARBA" id="ARBA00022989"/>
    </source>
</evidence>
<evidence type="ECO:0000256" key="6">
    <source>
        <dbReference type="ARBA" id="ARBA00023136"/>
    </source>
</evidence>
<keyword evidence="5 8" id="KW-1133">Transmembrane helix</keyword>
<accession>A0A346NB14</accession>
<accession>A0A372KMB5</accession>
<dbReference type="GO" id="GO:0032153">
    <property type="term" value="C:cell division site"/>
    <property type="evidence" value="ECO:0007669"/>
    <property type="project" value="UniProtKB-UniRule"/>
</dbReference>
<feature type="region of interest" description="Disordered" evidence="9">
    <location>
        <begin position="25"/>
        <end position="100"/>
    </location>
</feature>
<evidence type="ECO:0000313" key="13">
    <source>
        <dbReference type="EMBL" id="RFU53417.1"/>
    </source>
</evidence>
<gene>
    <name evidence="8" type="primary">divIB</name>
    <name evidence="11" type="ORF">DDV21_003505</name>
    <name evidence="12" type="ORF">DDV22_06005</name>
    <name evidence="13" type="ORF">DDV23_04260</name>
</gene>
<evidence type="ECO:0000256" key="2">
    <source>
        <dbReference type="ARBA" id="ARBA00022475"/>
    </source>
</evidence>
<organism evidence="13 15">
    <name type="scientific">Streptococcus chenjunshii</name>
    <dbReference type="NCBI Taxonomy" id="2173853"/>
    <lineage>
        <taxon>Bacteria</taxon>
        <taxon>Bacillati</taxon>
        <taxon>Bacillota</taxon>
        <taxon>Bacilli</taxon>
        <taxon>Lactobacillales</taxon>
        <taxon>Streptococcaceae</taxon>
        <taxon>Streptococcus</taxon>
    </lineage>
</organism>
<evidence type="ECO:0000256" key="8">
    <source>
        <dbReference type="HAMAP-Rule" id="MF_00912"/>
    </source>
</evidence>
<keyword evidence="6 8" id="KW-0472">Membrane</keyword>
<evidence type="ECO:0000313" key="15">
    <source>
        <dbReference type="Proteomes" id="UP000262901"/>
    </source>
</evidence>
<dbReference type="KEGG" id="schj:DDV21_003505"/>
<proteinExistence type="inferred from homology"/>
<dbReference type="EMBL" id="QVQY01000013">
    <property type="protein sequence ID" value="RFU50920.1"/>
    <property type="molecule type" value="Genomic_DNA"/>
</dbReference>
<dbReference type="GO" id="GO:0005886">
    <property type="term" value="C:plasma membrane"/>
    <property type="evidence" value="ECO:0007669"/>
    <property type="project" value="UniProtKB-SubCell"/>
</dbReference>
<evidence type="ECO:0000313" key="14">
    <source>
        <dbReference type="Proteomes" id="UP000246115"/>
    </source>
</evidence>
<dbReference type="InterPro" id="IPR034746">
    <property type="entry name" value="POTRA"/>
</dbReference>
<evidence type="ECO:0000259" key="10">
    <source>
        <dbReference type="PROSITE" id="PS51779"/>
    </source>
</evidence>
<dbReference type="Gene3D" id="3.40.50.10960">
    <property type="match status" value="1"/>
</dbReference>
<dbReference type="PANTHER" id="PTHR37820">
    <property type="entry name" value="CELL DIVISION PROTEIN DIVIB"/>
    <property type="match status" value="1"/>
</dbReference>
<evidence type="ECO:0000256" key="1">
    <source>
        <dbReference type="ARBA" id="ARBA00004370"/>
    </source>
</evidence>
<dbReference type="InterPro" id="IPR050487">
    <property type="entry name" value="FtsQ_DivIB"/>
</dbReference>
<evidence type="ECO:0000313" key="11">
    <source>
        <dbReference type="EMBL" id="AXQ78209.1"/>
    </source>
</evidence>
<reference evidence="14" key="3">
    <citation type="submission" date="2018-08" db="EMBL/GenBank/DDBJ databases">
        <title>Streptococcus chenjunshii sp. nov., isolated from stools sample of the Tibetan antelope in the Qinghai-Tibet plateau, China.</title>
        <authorList>
            <person name="Tian Z."/>
        </authorList>
    </citation>
    <scope>NUCLEOTIDE SEQUENCE [LARGE SCALE GENOMIC DNA]</scope>
    <source>
        <strain evidence="14">Z15</strain>
    </source>
</reference>
<feature type="compositionally biased region" description="Basic and acidic residues" evidence="9">
    <location>
        <begin position="25"/>
        <end position="48"/>
    </location>
</feature>
<keyword evidence="3 8" id="KW-0132">Cell division</keyword>
<dbReference type="HAMAP" id="MF_00912">
    <property type="entry name" value="DivIB"/>
    <property type="match status" value="1"/>
</dbReference>
<dbReference type="OrthoDB" id="1819027at2"/>
<feature type="compositionally biased region" description="Basic and acidic residues" evidence="9">
    <location>
        <begin position="61"/>
        <end position="72"/>
    </location>
</feature>
<evidence type="ECO:0000313" key="16">
    <source>
        <dbReference type="Proteomes" id="UP000264056"/>
    </source>
</evidence>
<dbReference type="InterPro" id="IPR026580">
    <property type="entry name" value="DivIB"/>
</dbReference>
<dbReference type="AlphaFoldDB" id="A0A372KMB5"/>
<comment type="function">
    <text evidence="8">Cell division protein that may be involved in stabilizing or promoting the assembly of the division complex.</text>
</comment>
<dbReference type="Proteomes" id="UP000264056">
    <property type="component" value="Unassembled WGS sequence"/>
</dbReference>